<name>A0A9P8MLN1_9HYPO</name>
<reference evidence="3" key="1">
    <citation type="submission" date="2021-09" db="EMBL/GenBank/DDBJ databases">
        <title>A high-quality genome of the endoparasitic fungus Hirsutella rhossiliensis with a comparison of Hirsutella genomes reveals transposable elements contributing to genome size variation.</title>
        <authorList>
            <person name="Lin R."/>
            <person name="Jiao Y."/>
            <person name="Sun X."/>
            <person name="Ling J."/>
            <person name="Xie B."/>
            <person name="Cheng X."/>
        </authorList>
    </citation>
    <scope>NUCLEOTIDE SEQUENCE</scope>
    <source>
        <strain evidence="3">HR02</strain>
    </source>
</reference>
<feature type="region of interest" description="Disordered" evidence="2">
    <location>
        <begin position="161"/>
        <end position="183"/>
    </location>
</feature>
<evidence type="ECO:0000313" key="4">
    <source>
        <dbReference type="Proteomes" id="UP000824596"/>
    </source>
</evidence>
<organism evidence="3 4">
    <name type="scientific">Hirsutella rhossiliensis</name>
    <dbReference type="NCBI Taxonomy" id="111463"/>
    <lineage>
        <taxon>Eukaryota</taxon>
        <taxon>Fungi</taxon>
        <taxon>Dikarya</taxon>
        <taxon>Ascomycota</taxon>
        <taxon>Pezizomycotina</taxon>
        <taxon>Sordariomycetes</taxon>
        <taxon>Hypocreomycetidae</taxon>
        <taxon>Hypocreales</taxon>
        <taxon>Ophiocordycipitaceae</taxon>
        <taxon>Hirsutella</taxon>
    </lineage>
</organism>
<dbReference type="EMBL" id="JAIZPD010000020">
    <property type="protein sequence ID" value="KAH0957548.1"/>
    <property type="molecule type" value="Genomic_DNA"/>
</dbReference>
<gene>
    <name evidence="3" type="ORF">HRG_11330</name>
</gene>
<dbReference type="RefSeq" id="XP_044715062.1">
    <property type="nucleotide sequence ID" value="XM_044869800.1"/>
</dbReference>
<dbReference type="OrthoDB" id="4227485at2759"/>
<keyword evidence="4" id="KW-1185">Reference proteome</keyword>
<proteinExistence type="predicted"/>
<dbReference type="InterPro" id="IPR022198">
    <property type="entry name" value="DUF3723"/>
</dbReference>
<evidence type="ECO:0000256" key="2">
    <source>
        <dbReference type="SAM" id="MobiDB-lite"/>
    </source>
</evidence>
<feature type="coiled-coil region" evidence="1">
    <location>
        <begin position="349"/>
        <end position="387"/>
    </location>
</feature>
<dbReference type="Pfam" id="PF12520">
    <property type="entry name" value="DUF3723"/>
    <property type="match status" value="1"/>
</dbReference>
<accession>A0A9P8MLN1</accession>
<keyword evidence="1" id="KW-0175">Coiled coil</keyword>
<dbReference type="AlphaFoldDB" id="A0A9P8MLN1"/>
<sequence length="422" mass="47690">MKKIVDTGPRDTIAGRLEDMFTDVNQQSDRCVIQISDGSFGTIAGDAALRLDLGMRQLWLAAFRMYQDLPTDAQKKDRLAKARMKPDESALHDLASLASRLGFESEKVRKILQASPDRAIAEHALLAARKPGRFRYANREQRIQQVVDVFATAVPMSDAEASEHADTSVRVQPPNRYGIPHDLDHERDKTRLFLPKLDEAAESDQTELRSLFIRRSVYLAYFGQPPSTQGCTADRDATNRDVSMTDRTSPPLEVSNHVELSRALIARALDPELDAPHDDSHRADDQRSTLQLLRRDIENERSKLDQLNALLAAAQAKIEDKETLLGMLARQEEEQHAKIEETETLLGLLATQEEEKHAKLRQLEEMQQEQQEKLDRLTQRVASSLRETLSWQRNSANHFYVKSTHYLPSDCQGAAFLSSNAS</sequence>
<evidence type="ECO:0000256" key="1">
    <source>
        <dbReference type="SAM" id="Coils"/>
    </source>
</evidence>
<evidence type="ECO:0000313" key="3">
    <source>
        <dbReference type="EMBL" id="KAH0957548.1"/>
    </source>
</evidence>
<dbReference type="Proteomes" id="UP000824596">
    <property type="component" value="Unassembled WGS sequence"/>
</dbReference>
<comment type="caution">
    <text evidence="3">The sequence shown here is derived from an EMBL/GenBank/DDBJ whole genome shotgun (WGS) entry which is preliminary data.</text>
</comment>
<feature type="coiled-coil region" evidence="1">
    <location>
        <begin position="283"/>
        <end position="324"/>
    </location>
</feature>
<dbReference type="GeneID" id="68360458"/>
<protein>
    <submittedName>
        <fullName evidence="3">Uncharacterized protein</fullName>
    </submittedName>
</protein>